<feature type="signal peptide" evidence="1">
    <location>
        <begin position="1"/>
        <end position="18"/>
    </location>
</feature>
<keyword evidence="1" id="KW-0732">Signal</keyword>
<dbReference type="Proteomes" id="UP000006201">
    <property type="component" value="Unassembled WGS sequence"/>
</dbReference>
<evidence type="ECO:0000313" key="2">
    <source>
        <dbReference type="EMBL" id="EAR26626.1"/>
    </source>
</evidence>
<dbReference type="EMBL" id="AAOH01000011">
    <property type="protein sequence ID" value="EAR26626.1"/>
    <property type="molecule type" value="Genomic_DNA"/>
</dbReference>
<accession>A4CF78</accession>
<dbReference type="AlphaFoldDB" id="A4CF78"/>
<comment type="caution">
    <text evidence="2">The sequence shown here is derived from an EMBL/GenBank/DDBJ whole genome shotgun (WGS) entry which is preliminary data.</text>
</comment>
<dbReference type="HOGENOM" id="CLU_1609417_0_0_6"/>
<dbReference type="RefSeq" id="WP_009840737.1">
    <property type="nucleotide sequence ID" value="NZ_CH959303.1"/>
</dbReference>
<protein>
    <recommendedName>
        <fullName evidence="4">Orphan protein</fullName>
    </recommendedName>
</protein>
<evidence type="ECO:0008006" key="4">
    <source>
        <dbReference type="Google" id="ProtNLM"/>
    </source>
</evidence>
<evidence type="ECO:0000313" key="3">
    <source>
        <dbReference type="Proteomes" id="UP000006201"/>
    </source>
</evidence>
<dbReference type="OrthoDB" id="6288143at2"/>
<gene>
    <name evidence="2" type="ORF">PTD2_00417</name>
</gene>
<name>A4CF78_9GAMM</name>
<keyword evidence="3" id="KW-1185">Reference proteome</keyword>
<sequence length="165" mass="18313">MKLISTLTALAFSFGVNAVEPIYVGGTQYSYTEADFNAIHLDGNVIGYETEIDVLLDEYDEYLGGYPELIFDVSGHVVGTIGRLPMKVEMDVTCSGKDIGYDADLIINRRGQLTPARFSIYNRLTTEGQCKKLKLKIKKMDSSTSDTEATIDAFNVNLTIYLNLM</sequence>
<reference evidence="2 3" key="1">
    <citation type="submission" date="2006-02" db="EMBL/GenBank/DDBJ databases">
        <authorList>
            <person name="Moran M.A."/>
            <person name="Kjelleberg S."/>
            <person name="Egan S."/>
            <person name="Saunders N."/>
            <person name="Thomas T."/>
            <person name="Ferriera S."/>
            <person name="Johnson J."/>
            <person name="Kravitz S."/>
            <person name="Halpern A."/>
            <person name="Remington K."/>
            <person name="Beeson K."/>
            <person name="Tran B."/>
            <person name="Rogers Y.-H."/>
            <person name="Friedman R."/>
            <person name="Venter J.C."/>
        </authorList>
    </citation>
    <scope>NUCLEOTIDE SEQUENCE [LARGE SCALE GENOMIC DNA]</scope>
    <source>
        <strain evidence="2 3">D2</strain>
    </source>
</reference>
<organism evidence="2 3">
    <name type="scientific">Pseudoalteromonas tunicata D2</name>
    <dbReference type="NCBI Taxonomy" id="87626"/>
    <lineage>
        <taxon>Bacteria</taxon>
        <taxon>Pseudomonadati</taxon>
        <taxon>Pseudomonadota</taxon>
        <taxon>Gammaproteobacteria</taxon>
        <taxon>Alteromonadales</taxon>
        <taxon>Pseudoalteromonadaceae</taxon>
        <taxon>Pseudoalteromonas</taxon>
    </lineage>
</organism>
<proteinExistence type="predicted"/>
<evidence type="ECO:0000256" key="1">
    <source>
        <dbReference type="SAM" id="SignalP"/>
    </source>
</evidence>
<feature type="chain" id="PRO_5002667295" description="Orphan protein" evidence="1">
    <location>
        <begin position="19"/>
        <end position="165"/>
    </location>
</feature>
<dbReference type="STRING" id="87626.PTD2_00417"/>